<evidence type="ECO:0000313" key="2">
    <source>
        <dbReference type="EMBL" id="GBG11073.1"/>
    </source>
</evidence>
<dbReference type="EMBL" id="BDQX01000381">
    <property type="protein sequence ID" value="GBG11073.1"/>
    <property type="molecule type" value="Genomic_DNA"/>
</dbReference>
<keyword evidence="3" id="KW-1185">Reference proteome</keyword>
<comment type="caution">
    <text evidence="2">The sequence shown here is derived from an EMBL/GenBank/DDBJ whole genome shotgun (WGS) entry which is preliminary data.</text>
</comment>
<name>A0A2R5F3N1_9BACL</name>
<reference evidence="2 3" key="1">
    <citation type="submission" date="2017-08" db="EMBL/GenBank/DDBJ databases">
        <title>Substantial Increase in Enzyme Production by Combined Drug-Resistance Mutations in Paenibacillus agaridevorans.</title>
        <authorList>
            <person name="Tanaka Y."/>
            <person name="Funane K."/>
            <person name="Hosaka T."/>
            <person name="Shiwa Y."/>
            <person name="Fujita N."/>
            <person name="Miyazaki T."/>
            <person name="Yoshikawa H."/>
            <person name="Murakami K."/>
            <person name="Kasahara K."/>
            <person name="Inaoka T."/>
            <person name="Hiraga Y."/>
            <person name="Ochi K."/>
        </authorList>
    </citation>
    <scope>NUCLEOTIDE SEQUENCE [LARGE SCALE GENOMIC DNA]</scope>
    <source>
        <strain evidence="2 3">T-3040</strain>
    </source>
</reference>
<accession>A0A2R5F3N1</accession>
<feature type="domain" description="Copper amine oxidase-like N-terminal" evidence="1">
    <location>
        <begin position="398"/>
        <end position="502"/>
    </location>
</feature>
<protein>
    <recommendedName>
        <fullName evidence="1">Copper amine oxidase-like N-terminal domain-containing protein</fullName>
    </recommendedName>
</protein>
<gene>
    <name evidence="2" type="ORF">PAT3040_05854</name>
</gene>
<sequence>METSKRNARVLAAAVFVTLLLSSYEGANHKAGALGVDGNTEQSAKAATLATIARDKSPIKKLDTESSAINQAIALKLIPQQADHYTARLAHDIWTIQYTMLDWDREGTIGLNVETGLPVSLDERLGRVSVHDDNVPIEFLGEEKVTYTEAVSIAEAYTKSQGWDLDTDWTLWRYPHSYYSLRFETNVYHRVEFVRSFEGIRYDNNRFIIYVDRELGKVVAHSLTWSDTEFITPDDMISLEEAATTFYRKVEPVLEPGLWQTDDGDYPPQYTAYSIYTIHANGDWAVDYNSSTTAPIKEIVAAYPRDIAKKRLLSLFDLEQLYLDDSPGQASLYYQLRVKPEVPITPWGDHPFIYAHTGEWLVPVPDGSAGDLPPASDWLINLTAPTSAIDYNAAVVWNNKFLPLRDEPVIRNGSTLLPFRELLEKLGASVLWDPAKRKVTASKGDVTIELTIGSGSALVNGKSQTLGAPATIINGRTYIPARMVLEAFGAHVSWSEQSRLVLVNTGETSEAPALSEQEIGQLRFTAQINWEEKHSR</sequence>
<dbReference type="Gene3D" id="3.30.457.10">
    <property type="entry name" value="Copper amine oxidase-like, N-terminal domain"/>
    <property type="match status" value="1"/>
</dbReference>
<dbReference type="InterPro" id="IPR012854">
    <property type="entry name" value="Cu_amine_oxidase-like_N"/>
</dbReference>
<dbReference type="RefSeq" id="WP_108995442.1">
    <property type="nucleotide sequence ID" value="NZ_BDQX01000381.1"/>
</dbReference>
<proteinExistence type="predicted"/>
<evidence type="ECO:0000259" key="1">
    <source>
        <dbReference type="Pfam" id="PF07833"/>
    </source>
</evidence>
<dbReference type="InterPro" id="IPR036582">
    <property type="entry name" value="Mao_N_sf"/>
</dbReference>
<dbReference type="Proteomes" id="UP000245202">
    <property type="component" value="Unassembled WGS sequence"/>
</dbReference>
<dbReference type="Pfam" id="PF07833">
    <property type="entry name" value="Cu_amine_oxidN1"/>
    <property type="match status" value="1"/>
</dbReference>
<evidence type="ECO:0000313" key="3">
    <source>
        <dbReference type="Proteomes" id="UP000245202"/>
    </source>
</evidence>
<organism evidence="2 3">
    <name type="scientific">Paenibacillus agaridevorans</name>
    <dbReference type="NCBI Taxonomy" id="171404"/>
    <lineage>
        <taxon>Bacteria</taxon>
        <taxon>Bacillati</taxon>
        <taxon>Bacillota</taxon>
        <taxon>Bacilli</taxon>
        <taxon>Bacillales</taxon>
        <taxon>Paenibacillaceae</taxon>
        <taxon>Paenibacillus</taxon>
    </lineage>
</organism>
<dbReference type="AlphaFoldDB" id="A0A2R5F3N1"/>
<dbReference type="SUPFAM" id="SSF55383">
    <property type="entry name" value="Copper amine oxidase, domain N"/>
    <property type="match status" value="1"/>
</dbReference>